<protein>
    <recommendedName>
        <fullName evidence="3">Elongation factor 1-beta</fullName>
    </recommendedName>
</protein>
<proteinExistence type="inferred from homology"/>
<keyword evidence="4" id="KW-0251">Elongation factor</keyword>
<evidence type="ECO:0000256" key="1">
    <source>
        <dbReference type="ARBA" id="ARBA00003815"/>
    </source>
</evidence>
<dbReference type="NCBIfam" id="TIGR00489">
    <property type="entry name" value="aEF-1_beta"/>
    <property type="match status" value="1"/>
</dbReference>
<evidence type="ECO:0000256" key="4">
    <source>
        <dbReference type="ARBA" id="ARBA00022768"/>
    </source>
</evidence>
<dbReference type="Pfam" id="PF00736">
    <property type="entry name" value="EF1_GNE"/>
    <property type="match status" value="1"/>
</dbReference>
<sequence>MGIAAVKVKLMPSSPDINLEEVEKKARKILEEKEVKNPQFEKQAIAFGLNALIILFAWPEEKELEELENNLKKIEDVKSVNVIDIRRAIG</sequence>
<dbReference type="PANTHER" id="PTHR39647:SF1">
    <property type="entry name" value="ELONGATION FACTOR 1-BETA"/>
    <property type="match status" value="1"/>
</dbReference>
<evidence type="ECO:0000256" key="3">
    <source>
        <dbReference type="ARBA" id="ARBA00017600"/>
    </source>
</evidence>
<evidence type="ECO:0000259" key="6">
    <source>
        <dbReference type="SMART" id="SM00888"/>
    </source>
</evidence>
<organism evidence="7">
    <name type="scientific">marine sediment metagenome</name>
    <dbReference type="NCBI Taxonomy" id="412755"/>
    <lineage>
        <taxon>unclassified sequences</taxon>
        <taxon>metagenomes</taxon>
        <taxon>ecological metagenomes</taxon>
    </lineage>
</organism>
<dbReference type="NCBIfam" id="NF001670">
    <property type="entry name" value="PRK00435.1"/>
    <property type="match status" value="1"/>
</dbReference>
<dbReference type="InterPro" id="IPR014038">
    <property type="entry name" value="EF1B_bsu/dsu_GNE"/>
</dbReference>
<keyword evidence="5" id="KW-0648">Protein biosynthesis</keyword>
<reference evidence="7" key="1">
    <citation type="journal article" date="2014" name="Front. Microbiol.">
        <title>High frequency of phylogenetically diverse reductive dehalogenase-homologous genes in deep subseafloor sedimentary metagenomes.</title>
        <authorList>
            <person name="Kawai M."/>
            <person name="Futagami T."/>
            <person name="Toyoda A."/>
            <person name="Takaki Y."/>
            <person name="Nishi S."/>
            <person name="Hori S."/>
            <person name="Arai W."/>
            <person name="Tsubouchi T."/>
            <person name="Morono Y."/>
            <person name="Uchiyama I."/>
            <person name="Ito T."/>
            <person name="Fujiyama A."/>
            <person name="Inagaki F."/>
            <person name="Takami H."/>
        </authorList>
    </citation>
    <scope>NUCLEOTIDE SEQUENCE</scope>
    <source>
        <strain evidence="7">Expedition CK06-06</strain>
    </source>
</reference>
<evidence type="ECO:0000256" key="5">
    <source>
        <dbReference type="ARBA" id="ARBA00022917"/>
    </source>
</evidence>
<evidence type="ECO:0000256" key="2">
    <source>
        <dbReference type="ARBA" id="ARBA00007411"/>
    </source>
</evidence>
<comment type="function">
    <text evidence="1">Promotes the exchange of GDP for GTP in EF-1-alpha/GDP, thus allowing the regeneration of EF-1-alpha/GTP that could then be used to form the ternary complex EF-1-alpha/GTP/AAtRNA.</text>
</comment>
<accession>X1MZH2</accession>
<dbReference type="SMART" id="SM00888">
    <property type="entry name" value="EF1_GNE"/>
    <property type="match status" value="1"/>
</dbReference>
<dbReference type="GO" id="GO:0003746">
    <property type="term" value="F:translation elongation factor activity"/>
    <property type="evidence" value="ECO:0007669"/>
    <property type="project" value="UniProtKB-KW"/>
</dbReference>
<dbReference type="SUPFAM" id="SSF54984">
    <property type="entry name" value="eEF-1beta-like"/>
    <property type="match status" value="1"/>
</dbReference>
<dbReference type="Gene3D" id="3.30.70.60">
    <property type="match status" value="1"/>
</dbReference>
<gene>
    <name evidence="7" type="ORF">S06H3_18007</name>
</gene>
<name>X1MZH2_9ZZZZ</name>
<dbReference type="InterPro" id="IPR036219">
    <property type="entry name" value="eEF-1beta-like_sf"/>
</dbReference>
<dbReference type="EMBL" id="BARV01009062">
    <property type="protein sequence ID" value="GAI11759.1"/>
    <property type="molecule type" value="Genomic_DNA"/>
</dbReference>
<dbReference type="AlphaFoldDB" id="X1MZH2"/>
<dbReference type="InterPro" id="IPR014717">
    <property type="entry name" value="Transl_elong_EF1B/ribsomal_bS6"/>
</dbReference>
<dbReference type="InterPro" id="IPR004542">
    <property type="entry name" value="Transl_elong_EF1B_B_arc"/>
</dbReference>
<evidence type="ECO:0000313" key="7">
    <source>
        <dbReference type="EMBL" id="GAI11759.1"/>
    </source>
</evidence>
<feature type="domain" description="Translation elongation factor EF1B beta/delta subunit guanine nucleotide exchange" evidence="6">
    <location>
        <begin position="3"/>
        <end position="88"/>
    </location>
</feature>
<comment type="similarity">
    <text evidence="2">Belongs to the EF-1-beta/EF-1-delta family.</text>
</comment>
<comment type="caution">
    <text evidence="7">The sequence shown here is derived from an EMBL/GenBank/DDBJ whole genome shotgun (WGS) entry which is preliminary data.</text>
</comment>
<dbReference type="PANTHER" id="PTHR39647">
    <property type="entry name" value="ELONGATION FACTOR 1-BETA"/>
    <property type="match status" value="1"/>
</dbReference>